<accession>A0A7S0VNT8</accession>
<feature type="domain" description="Ubiquinol-cytochrome c chaperone" evidence="3">
    <location>
        <begin position="148"/>
        <end position="287"/>
    </location>
</feature>
<gene>
    <name evidence="4" type="ORF">PPAR00522_LOCUS22799</name>
</gene>
<proteinExistence type="inferred from homology"/>
<dbReference type="PANTHER" id="PTHR12184:SF1">
    <property type="entry name" value="UBIQUINOL-CYTOCHROME-C REDUCTASE COMPLEX ASSEMBLY FACTOR 1"/>
    <property type="match status" value="1"/>
</dbReference>
<evidence type="ECO:0000313" key="4">
    <source>
        <dbReference type="EMBL" id="CAD8794187.1"/>
    </source>
</evidence>
<comment type="similarity">
    <text evidence="1">Belongs to the CBP3 family.</text>
</comment>
<organism evidence="4">
    <name type="scientific">Polytomella parva</name>
    <dbReference type="NCBI Taxonomy" id="51329"/>
    <lineage>
        <taxon>Eukaryota</taxon>
        <taxon>Viridiplantae</taxon>
        <taxon>Chlorophyta</taxon>
        <taxon>core chlorophytes</taxon>
        <taxon>Chlorophyceae</taxon>
        <taxon>CS clade</taxon>
        <taxon>Chlamydomonadales</taxon>
        <taxon>Chlamydomonadaceae</taxon>
        <taxon>Polytomella</taxon>
    </lineage>
</organism>
<dbReference type="GO" id="GO:0005739">
    <property type="term" value="C:mitochondrion"/>
    <property type="evidence" value="ECO:0007669"/>
    <property type="project" value="TreeGrafter"/>
</dbReference>
<dbReference type="InterPro" id="IPR007129">
    <property type="entry name" value="Ubiqinol_cyt_c_chaperone_CPB3"/>
</dbReference>
<feature type="transmembrane region" description="Helical" evidence="2">
    <location>
        <begin position="155"/>
        <end position="173"/>
    </location>
</feature>
<evidence type="ECO:0000256" key="2">
    <source>
        <dbReference type="SAM" id="Phobius"/>
    </source>
</evidence>
<dbReference type="PANTHER" id="PTHR12184">
    <property type="entry name" value="UBIQUINOL-CYTOCHROME C REDUCTASE COMPLEX ASSEMBLY FACTOR 1 FAMILY MEMBER"/>
    <property type="match status" value="1"/>
</dbReference>
<dbReference type="GO" id="GO:0034551">
    <property type="term" value="P:mitochondrial respiratory chain complex III assembly"/>
    <property type="evidence" value="ECO:0007669"/>
    <property type="project" value="TreeGrafter"/>
</dbReference>
<keyword evidence="2" id="KW-0812">Transmembrane</keyword>
<sequence length="317" mass="36580">MLRCSRTLQRVLLQAATRHTSQLITNSLKPTQFAVCSAYEKAFNKPYQFNSFKCLSSDHGHHSDDEHEPSEQDKVRMSEVYKILSHPPNDLYYDRGERKVPTELDNPVGRLLARLLGFNSEKSKLGTGGRRLYGAVKEMSDTGEMQKAFNTGSTFWATYVILSLHVWMVIWRLRSVNHKDLKHFREWFYLAFQQDVEKRIYASGVDSRVSKWLRTLEEHFFRTGYELDLVLMGQSDRTMSDVLLDLYYANDSTKIDEADMLAAYIDRELECMKMTEDAVILSGNVKFSCSFIQALEAADIPLEFDESAVPELPKNLQ</sequence>
<dbReference type="EMBL" id="HBFM01035043">
    <property type="protein sequence ID" value="CAD8794187.1"/>
    <property type="molecule type" value="Transcribed_RNA"/>
</dbReference>
<keyword evidence="2" id="KW-0472">Membrane</keyword>
<dbReference type="Pfam" id="PF03981">
    <property type="entry name" value="Ubiq_cyt_C_chap"/>
    <property type="match status" value="1"/>
</dbReference>
<dbReference type="InterPro" id="IPR021150">
    <property type="entry name" value="Ubiq_cyt_c_chap"/>
</dbReference>
<reference evidence="4" key="1">
    <citation type="submission" date="2021-01" db="EMBL/GenBank/DDBJ databases">
        <authorList>
            <person name="Corre E."/>
            <person name="Pelletier E."/>
            <person name="Niang G."/>
            <person name="Scheremetjew M."/>
            <person name="Finn R."/>
            <person name="Kale V."/>
            <person name="Holt S."/>
            <person name="Cochrane G."/>
            <person name="Meng A."/>
            <person name="Brown T."/>
            <person name="Cohen L."/>
        </authorList>
    </citation>
    <scope>NUCLEOTIDE SEQUENCE</scope>
    <source>
        <strain evidence="4">SAG 63-3</strain>
    </source>
</reference>
<dbReference type="AlphaFoldDB" id="A0A7S0VNT8"/>
<keyword evidence="2" id="KW-1133">Transmembrane helix</keyword>
<protein>
    <recommendedName>
        <fullName evidence="3">Ubiquinol-cytochrome c chaperone domain-containing protein</fullName>
    </recommendedName>
</protein>
<evidence type="ECO:0000259" key="3">
    <source>
        <dbReference type="Pfam" id="PF03981"/>
    </source>
</evidence>
<name>A0A7S0VNT8_9CHLO</name>
<evidence type="ECO:0000256" key="1">
    <source>
        <dbReference type="ARBA" id="ARBA00006407"/>
    </source>
</evidence>